<dbReference type="EMBL" id="CM046112">
    <property type="protein sequence ID" value="KAI8429051.1"/>
    <property type="molecule type" value="Genomic_DNA"/>
</dbReference>
<gene>
    <name evidence="1" type="ORF">MSG28_007620</name>
</gene>
<organism evidence="1 2">
    <name type="scientific">Choristoneura fumiferana</name>
    <name type="common">Spruce budworm moth</name>
    <name type="synonym">Archips fumiferana</name>
    <dbReference type="NCBI Taxonomy" id="7141"/>
    <lineage>
        <taxon>Eukaryota</taxon>
        <taxon>Metazoa</taxon>
        <taxon>Ecdysozoa</taxon>
        <taxon>Arthropoda</taxon>
        <taxon>Hexapoda</taxon>
        <taxon>Insecta</taxon>
        <taxon>Pterygota</taxon>
        <taxon>Neoptera</taxon>
        <taxon>Endopterygota</taxon>
        <taxon>Lepidoptera</taxon>
        <taxon>Glossata</taxon>
        <taxon>Ditrysia</taxon>
        <taxon>Tortricoidea</taxon>
        <taxon>Tortricidae</taxon>
        <taxon>Tortricinae</taxon>
        <taxon>Choristoneura</taxon>
    </lineage>
</organism>
<proteinExistence type="predicted"/>
<name>A0ACC0JXU4_CHOFU</name>
<accession>A0ACC0JXU4</accession>
<dbReference type="Proteomes" id="UP001064048">
    <property type="component" value="Chromosome 12"/>
</dbReference>
<comment type="caution">
    <text evidence="1">The sequence shown here is derived from an EMBL/GenBank/DDBJ whole genome shotgun (WGS) entry which is preliminary data.</text>
</comment>
<sequence>MFRNYCLLFILFLNFQHFTADVSFLSYPFSTGDILHHSEKCATLLHTFAQSASNLTMCSILYARPVRLCGECVNEYVNFELDYNELLETVDNGTSCKSIFMSRDRLDSVLEFHNGIVGIWEKGNCINCFEWDGAIPTISNDTKKFNKMYNETMECILDNLNQFGNNTDAVCEKCYELYVGLDEFYKTLSPDGIGVETVCMDVVDLMNTTRSVWSKNLDCCKLRRAPEVVFLCCTAVISILPVLFYLAMRYCGPIRDLPDVLKQSRFSQRFKRSVNGRLN</sequence>
<reference evidence="1 2" key="1">
    <citation type="journal article" date="2022" name="Genome Biol. Evol.">
        <title>The Spruce Budworm Genome: Reconstructing the Evolutionary History of Antifreeze Proteins.</title>
        <authorList>
            <person name="Beliveau C."/>
            <person name="Gagne P."/>
            <person name="Picq S."/>
            <person name="Vernygora O."/>
            <person name="Keeling C.I."/>
            <person name="Pinkney K."/>
            <person name="Doucet D."/>
            <person name="Wen F."/>
            <person name="Johnston J.S."/>
            <person name="Maaroufi H."/>
            <person name="Boyle B."/>
            <person name="Laroche J."/>
            <person name="Dewar K."/>
            <person name="Juretic N."/>
            <person name="Blackburn G."/>
            <person name="Nisole A."/>
            <person name="Brunet B."/>
            <person name="Brandao M."/>
            <person name="Lumley L."/>
            <person name="Duan J."/>
            <person name="Quan G."/>
            <person name="Lucarotti C.J."/>
            <person name="Roe A.D."/>
            <person name="Sperling F.A.H."/>
            <person name="Levesque R.C."/>
            <person name="Cusson M."/>
        </authorList>
    </citation>
    <scope>NUCLEOTIDE SEQUENCE [LARGE SCALE GENOMIC DNA]</scope>
    <source>
        <strain evidence="1">Glfc:IPQL:Cfum</strain>
    </source>
</reference>
<protein>
    <submittedName>
        <fullName evidence="1">Uncharacterized protein</fullName>
    </submittedName>
</protein>
<keyword evidence="2" id="KW-1185">Reference proteome</keyword>
<evidence type="ECO:0000313" key="2">
    <source>
        <dbReference type="Proteomes" id="UP001064048"/>
    </source>
</evidence>
<evidence type="ECO:0000313" key="1">
    <source>
        <dbReference type="EMBL" id="KAI8429051.1"/>
    </source>
</evidence>